<feature type="non-terminal residue" evidence="10">
    <location>
        <position position="263"/>
    </location>
</feature>
<dbReference type="PRINTS" id="PR00509">
    <property type="entry name" value="PGMPMM"/>
</dbReference>
<evidence type="ECO:0000256" key="5">
    <source>
        <dbReference type="ARBA" id="ARBA00022842"/>
    </source>
</evidence>
<evidence type="ECO:0000256" key="4">
    <source>
        <dbReference type="ARBA" id="ARBA00022723"/>
    </source>
</evidence>
<keyword evidence="11" id="KW-1185">Reference proteome</keyword>
<dbReference type="InterPro" id="IPR005844">
    <property type="entry name" value="A-D-PHexomutase_a/b/a-I"/>
</dbReference>
<dbReference type="GO" id="GO:0005975">
    <property type="term" value="P:carbohydrate metabolic process"/>
    <property type="evidence" value="ECO:0007669"/>
    <property type="project" value="InterPro"/>
</dbReference>
<dbReference type="eggNOG" id="arCOG00767">
    <property type="taxonomic scope" value="Archaea"/>
</dbReference>
<dbReference type="GO" id="GO:0000287">
    <property type="term" value="F:magnesium ion binding"/>
    <property type="evidence" value="ECO:0007669"/>
    <property type="project" value="InterPro"/>
</dbReference>
<dbReference type="InterPro" id="IPR016055">
    <property type="entry name" value="A-D-PHexomutase_a/b/a-I/II/III"/>
</dbReference>
<keyword evidence="6" id="KW-0413">Isomerase</keyword>
<evidence type="ECO:0000256" key="2">
    <source>
        <dbReference type="ARBA" id="ARBA00010231"/>
    </source>
</evidence>
<evidence type="ECO:0000313" key="10">
    <source>
        <dbReference type="EMBL" id="ELZ24398.1"/>
    </source>
</evidence>
<dbReference type="SUPFAM" id="SSF53738">
    <property type="entry name" value="Phosphoglucomutase, first 3 domains"/>
    <property type="match status" value="2"/>
</dbReference>
<protein>
    <submittedName>
        <fullName evidence="10">Phosphohexomutase (Phosphoglucomutase,phosphomannomutase)</fullName>
    </submittedName>
</protein>
<dbReference type="STRING" id="797114.C475_12437"/>
<dbReference type="AlphaFoldDB" id="M0CP27"/>
<evidence type="ECO:0000259" key="9">
    <source>
        <dbReference type="Pfam" id="PF02879"/>
    </source>
</evidence>
<evidence type="ECO:0000259" key="8">
    <source>
        <dbReference type="Pfam" id="PF02878"/>
    </source>
</evidence>
<dbReference type="PANTHER" id="PTHR43771:SF1">
    <property type="entry name" value="PHOSPHOMANNOMUTASE"/>
    <property type="match status" value="1"/>
</dbReference>
<comment type="cofactor">
    <cofactor evidence="1">
        <name>Mg(2+)</name>
        <dbReference type="ChEBI" id="CHEBI:18420"/>
    </cofactor>
</comment>
<evidence type="ECO:0000256" key="7">
    <source>
        <dbReference type="RuleBase" id="RU004326"/>
    </source>
</evidence>
<comment type="caution">
    <text evidence="10">The sequence shown here is derived from an EMBL/GenBank/DDBJ whole genome shotgun (WGS) entry which is preliminary data.</text>
</comment>
<dbReference type="Pfam" id="PF02878">
    <property type="entry name" value="PGM_PMM_I"/>
    <property type="match status" value="1"/>
</dbReference>
<dbReference type="EMBL" id="AOIU01000030">
    <property type="protein sequence ID" value="ELZ24398.1"/>
    <property type="molecule type" value="Genomic_DNA"/>
</dbReference>
<proteinExistence type="inferred from homology"/>
<feature type="domain" description="Alpha-D-phosphohexomutase alpha/beta/alpha" evidence="9">
    <location>
        <begin position="143"/>
        <end position="243"/>
    </location>
</feature>
<dbReference type="InterPro" id="IPR005841">
    <property type="entry name" value="Alpha-D-phosphohexomutase_SF"/>
</dbReference>
<keyword evidence="3" id="KW-0597">Phosphoprotein</keyword>
<sequence>MDLFGTAGIRGDVQSRVTPALARAVGRAAGADGDSFVVGRDGRTTGEGLAAAVEAGLLGSGADVTRIGQVPTPALAYAAQQCRGVMVTASHNPPTDNGLKLFADGEEYGDDAEARIERRVADDPDPVAWDEWGSSERADVLGAYRDAVAEFARGHGEPLDGLSVAVDCGNGMASLATPQVLRDLGADVTAIHANVDGHFPGRESKPTPESLRDLRSYLAEGDADLGIGHDGDADRIVVVDASGEVVHEDTIVAVLAEHYTAHS</sequence>
<name>M0CP27_9EURY</name>
<dbReference type="GO" id="GO:0016868">
    <property type="term" value="F:intramolecular phosphotransferase activity"/>
    <property type="evidence" value="ECO:0007669"/>
    <property type="project" value="InterPro"/>
</dbReference>
<dbReference type="Proteomes" id="UP000011626">
    <property type="component" value="Unassembled WGS sequence"/>
</dbReference>
<dbReference type="InterPro" id="IPR016066">
    <property type="entry name" value="A-D-PHexomutase_CS"/>
</dbReference>
<gene>
    <name evidence="10" type="ORF">C475_12437</name>
</gene>
<accession>M0CP27</accession>
<keyword evidence="5 7" id="KW-0460">Magnesium</keyword>
<organism evidence="10 11">
    <name type="scientific">Halosimplex carlsbadense 2-9-1</name>
    <dbReference type="NCBI Taxonomy" id="797114"/>
    <lineage>
        <taxon>Archaea</taxon>
        <taxon>Methanobacteriati</taxon>
        <taxon>Methanobacteriota</taxon>
        <taxon>Stenosarchaea group</taxon>
        <taxon>Halobacteria</taxon>
        <taxon>Halobacteriales</taxon>
        <taxon>Haloarculaceae</taxon>
        <taxon>Halosimplex</taxon>
    </lineage>
</organism>
<reference evidence="10 11" key="1">
    <citation type="journal article" date="2014" name="PLoS Genet.">
        <title>Phylogenetically driven sequencing of extremely halophilic archaea reveals strategies for static and dynamic osmo-response.</title>
        <authorList>
            <person name="Becker E.A."/>
            <person name="Seitzer P.M."/>
            <person name="Tritt A."/>
            <person name="Larsen D."/>
            <person name="Krusor M."/>
            <person name="Yao A.I."/>
            <person name="Wu D."/>
            <person name="Madern D."/>
            <person name="Eisen J.A."/>
            <person name="Darling A.E."/>
            <person name="Facciotti M.T."/>
        </authorList>
    </citation>
    <scope>NUCLEOTIDE SEQUENCE [LARGE SCALE GENOMIC DNA]</scope>
    <source>
        <strain evidence="10 11">2-9-1</strain>
    </source>
</reference>
<feature type="domain" description="Alpha-D-phosphohexomutase alpha/beta/alpha" evidence="8">
    <location>
        <begin position="2"/>
        <end position="122"/>
    </location>
</feature>
<dbReference type="Gene3D" id="3.40.120.10">
    <property type="entry name" value="Alpha-D-Glucose-1,6-Bisphosphate, subunit A, domain 3"/>
    <property type="match status" value="3"/>
</dbReference>
<keyword evidence="4 7" id="KW-0479">Metal-binding</keyword>
<evidence type="ECO:0000256" key="6">
    <source>
        <dbReference type="ARBA" id="ARBA00023235"/>
    </source>
</evidence>
<dbReference type="InterPro" id="IPR005845">
    <property type="entry name" value="A-D-PHexomutase_a/b/a-II"/>
</dbReference>
<dbReference type="Pfam" id="PF02879">
    <property type="entry name" value="PGM_PMM_II"/>
    <property type="match status" value="1"/>
</dbReference>
<comment type="similarity">
    <text evidence="2 7">Belongs to the phosphohexose mutase family.</text>
</comment>
<evidence type="ECO:0000256" key="3">
    <source>
        <dbReference type="ARBA" id="ARBA00022553"/>
    </source>
</evidence>
<dbReference type="PANTHER" id="PTHR43771">
    <property type="entry name" value="PHOSPHOMANNOMUTASE"/>
    <property type="match status" value="1"/>
</dbReference>
<evidence type="ECO:0000313" key="11">
    <source>
        <dbReference type="Proteomes" id="UP000011626"/>
    </source>
</evidence>
<evidence type="ECO:0000256" key="1">
    <source>
        <dbReference type="ARBA" id="ARBA00001946"/>
    </source>
</evidence>
<dbReference type="PROSITE" id="PS00710">
    <property type="entry name" value="PGM_PMM"/>
    <property type="match status" value="1"/>
</dbReference>